<dbReference type="EMBL" id="BDGE01000060">
    <property type="protein sequence ID" value="GBE93677.1"/>
    <property type="molecule type" value="Genomic_DNA"/>
</dbReference>
<gene>
    <name evidence="3" type="ORF">NCWK1_3442</name>
</gene>
<dbReference type="AlphaFoldDB" id="A0A2H6LKD9"/>
<proteinExistence type="predicted"/>
<accession>A0A2H6LKD9</accession>
<keyword evidence="2" id="KW-0812">Transmembrane</keyword>
<name>A0A2H6LKD9_9NOSO</name>
<organism evidence="3 4">
    <name type="scientific">Nostoc cycadae WK-1</name>
    <dbReference type="NCBI Taxonomy" id="1861711"/>
    <lineage>
        <taxon>Bacteria</taxon>
        <taxon>Bacillati</taxon>
        <taxon>Cyanobacteriota</taxon>
        <taxon>Cyanophyceae</taxon>
        <taxon>Nostocales</taxon>
        <taxon>Nostocaceae</taxon>
        <taxon>Nostoc</taxon>
    </lineage>
</organism>
<reference evidence="4" key="1">
    <citation type="journal article" date="2018" name="Genome Announc.">
        <title>Draft Genome Sequence of the Nitrogen-Fixing and Hormogonia-Inducing Cyanobacterium Nostoc cycadae Strain WK-1, Isolated from the Coralloid Roots of Cycas revoluta.</title>
        <authorList>
            <person name="Kanesaki Y."/>
            <person name="Hirose M."/>
            <person name="Hirose Y."/>
            <person name="Fujisawa T."/>
            <person name="Nakamura Y."/>
            <person name="Watanabe S."/>
            <person name="Matsunaga S."/>
            <person name="Uchida H."/>
            <person name="Murakami A."/>
        </authorList>
    </citation>
    <scope>NUCLEOTIDE SEQUENCE [LARGE SCALE GENOMIC DNA]</scope>
    <source>
        <strain evidence="4">WK-1</strain>
    </source>
</reference>
<feature type="region of interest" description="Disordered" evidence="1">
    <location>
        <begin position="1"/>
        <end position="43"/>
    </location>
</feature>
<feature type="transmembrane region" description="Helical" evidence="2">
    <location>
        <begin position="192"/>
        <end position="213"/>
    </location>
</feature>
<dbReference type="Proteomes" id="UP000236527">
    <property type="component" value="Unassembled WGS sequence"/>
</dbReference>
<protein>
    <submittedName>
        <fullName evidence="3">Uncharacterized protein</fullName>
    </submittedName>
</protein>
<feature type="compositionally biased region" description="Acidic residues" evidence="1">
    <location>
        <begin position="1"/>
        <end position="11"/>
    </location>
</feature>
<evidence type="ECO:0000256" key="2">
    <source>
        <dbReference type="SAM" id="Phobius"/>
    </source>
</evidence>
<feature type="compositionally biased region" description="Polar residues" evidence="1">
    <location>
        <begin position="16"/>
        <end position="25"/>
    </location>
</feature>
<evidence type="ECO:0000313" key="3">
    <source>
        <dbReference type="EMBL" id="GBE93677.1"/>
    </source>
</evidence>
<evidence type="ECO:0000313" key="4">
    <source>
        <dbReference type="Proteomes" id="UP000236527"/>
    </source>
</evidence>
<sequence>MKTDYESDFGSDSEALLSSRSVSQRSADRIPSHEEYGYPASTRRKKRNWKENASIAGLMAVGTGLMIADISLHHMVMASLAFGTGIVALLPKEANLLLSNFEKWQRKYGINIYTVLFCLVGVVFMLDIATAPANAQFMQNAEDFFTEYFEGIDETIIRYVFAVLRGLFLIYLGIGLIRVVQAARNDEDWQTIARTPIIVALTVVVGDLLAGLVTG</sequence>
<keyword evidence="2" id="KW-1133">Transmembrane helix</keyword>
<comment type="caution">
    <text evidence="3">The sequence shown here is derived from an EMBL/GenBank/DDBJ whole genome shotgun (WGS) entry which is preliminary data.</text>
</comment>
<feature type="compositionally biased region" description="Basic and acidic residues" evidence="1">
    <location>
        <begin position="26"/>
        <end position="36"/>
    </location>
</feature>
<keyword evidence="2" id="KW-0472">Membrane</keyword>
<feature type="transmembrane region" description="Helical" evidence="2">
    <location>
        <begin position="110"/>
        <end position="129"/>
    </location>
</feature>
<feature type="transmembrane region" description="Helical" evidence="2">
    <location>
        <begin position="53"/>
        <end position="72"/>
    </location>
</feature>
<keyword evidence="4" id="KW-1185">Reference proteome</keyword>
<evidence type="ECO:0000256" key="1">
    <source>
        <dbReference type="SAM" id="MobiDB-lite"/>
    </source>
</evidence>
<feature type="transmembrane region" description="Helical" evidence="2">
    <location>
        <begin position="156"/>
        <end position="180"/>
    </location>
</feature>
<feature type="transmembrane region" description="Helical" evidence="2">
    <location>
        <begin position="78"/>
        <end position="98"/>
    </location>
</feature>
<dbReference type="RefSeq" id="WP_103125643.1">
    <property type="nucleotide sequence ID" value="NZ_DF978432.1"/>
</dbReference>